<dbReference type="Proteomes" id="UP000094801">
    <property type="component" value="Unassembled WGS sequence"/>
</dbReference>
<reference evidence="4" key="1">
    <citation type="submission" date="2016-04" db="EMBL/GenBank/DDBJ databases">
        <title>Comparative genomics of biotechnologically important yeasts.</title>
        <authorList>
            <consortium name="DOE Joint Genome Institute"/>
            <person name="Riley R."/>
            <person name="Haridas S."/>
            <person name="Wolfe K.H."/>
            <person name="Lopes M.R."/>
            <person name="Hittinger C.T."/>
            <person name="Goker M."/>
            <person name="Salamov A."/>
            <person name="Wisecaver J."/>
            <person name="Long T.M."/>
            <person name="Aerts A.L."/>
            <person name="Barry K."/>
            <person name="Choi C."/>
            <person name="Clum A."/>
            <person name="Coughlan A.Y."/>
            <person name="Deshpande S."/>
            <person name="Douglass A.P."/>
            <person name="Hanson S.J."/>
            <person name="Klenk H.-P."/>
            <person name="Labutti K."/>
            <person name="Lapidus A."/>
            <person name="Lindquist E."/>
            <person name="Lipzen A."/>
            <person name="Meier-Kolthoff J.P."/>
            <person name="Ohm R.A."/>
            <person name="Otillar R.P."/>
            <person name="Pangilinan J."/>
            <person name="Peng Y."/>
            <person name="Rokas A."/>
            <person name="Rosa C.A."/>
            <person name="Scheuner C."/>
            <person name="Sibirny A.A."/>
            <person name="Slot J.C."/>
            <person name="Stielow J.B."/>
            <person name="Sun H."/>
            <person name="Kurtzman C.P."/>
            <person name="Blackwell M."/>
            <person name="Grigoriev I.V."/>
            <person name="Jeffries T.W."/>
        </authorList>
    </citation>
    <scope>NUCLEOTIDE SEQUENCE [LARGE SCALE GENOMIC DNA]</scope>
    <source>
        <strain evidence="4">NRRL YB-2248</strain>
    </source>
</reference>
<keyword evidence="4" id="KW-1185">Reference proteome</keyword>
<feature type="coiled-coil region" evidence="1">
    <location>
        <begin position="485"/>
        <end position="512"/>
    </location>
</feature>
<evidence type="ECO:0000313" key="3">
    <source>
        <dbReference type="EMBL" id="ODV84946.1"/>
    </source>
</evidence>
<feature type="compositionally biased region" description="Polar residues" evidence="2">
    <location>
        <begin position="428"/>
        <end position="442"/>
    </location>
</feature>
<feature type="compositionally biased region" description="Polar residues" evidence="2">
    <location>
        <begin position="776"/>
        <end position="788"/>
    </location>
</feature>
<evidence type="ECO:0000313" key="4">
    <source>
        <dbReference type="Proteomes" id="UP000094801"/>
    </source>
</evidence>
<feature type="compositionally biased region" description="Polar residues" evidence="2">
    <location>
        <begin position="323"/>
        <end position="343"/>
    </location>
</feature>
<feature type="compositionally biased region" description="Basic residues" evidence="2">
    <location>
        <begin position="34"/>
        <end position="47"/>
    </location>
</feature>
<proteinExistence type="predicted"/>
<accession>A0A1E4SZK9</accession>
<feature type="region of interest" description="Disordered" evidence="2">
    <location>
        <begin position="294"/>
        <end position="343"/>
    </location>
</feature>
<protein>
    <submittedName>
        <fullName evidence="3">Uncharacterized protein</fullName>
    </submittedName>
</protein>
<name>A0A1E4SZK9_9ASCO</name>
<feature type="region of interest" description="Disordered" evidence="2">
    <location>
        <begin position="747"/>
        <end position="788"/>
    </location>
</feature>
<keyword evidence="1" id="KW-0175">Coiled coil</keyword>
<feature type="region of interest" description="Disordered" evidence="2">
    <location>
        <begin position="401"/>
        <end position="442"/>
    </location>
</feature>
<sequence>MEFESEIKSAPRISTERPITPTVPEECKSDFSMKIRRKRRRSLRLRRSCPPESDITEGKFTGREKSPSLSSRLKVDLEPYQRSLSFSRSLNDRDQSMDSSVSSVQVLSSLKSLFATRATLSKEELASKSNDSKQNLEIDLSDYVLDGNAETVNTSISSKDVECSAGEKSNVSFEPTFLPSPVYSKSFQAETDGSRDITELDVEPEADEAVAYEDKNDSMSQLKSIMKQSISSSFSTQQLSLLEDSYTDSMELVSKKSVSFKEDLEETADSESSIMDKIRRNRKPRKHQIETLTIRLKASPLSLPPPPPQPIMTATAEKHEPRTQSNKSNANVGGSSSNLEGNTILSLGDLNSLTFEPEHGTPEDDKRKLDELSIIANSMGSARRKSPSLFYPLFFGGSGVKPSRHMRQDKVSTSHKDEPPLQAETPADINSESKVSPGVSTEVSPTFSNISSYLEKNLNKSTNDTTFGARKLGTINDLEIEALNIQQLDLHIKTLKKKKKELQRHLRQERFLSLFRNKGGENSNVLDTNVEYQPESALDNNESPVASVEDPPGVVASGRFLYGFTNWFRRPKQLKEISKGIDNSVDESNHNIPHKKRILVKSDKGVPLGFTDTFWDPENTSDTPPAIQPIAQDSTNENPLIVGYSINEEHHNIYGDRLTTLKTNSMDSGLSISGKLHHHDQPLLLKRQRSRNLDTLLRSPSFKLYSLGTKPNLSNPSLKVLDRLLSLDFEDLKQEVQIDEEKTVGSHSFYSDDFEGDTTRELGYEGDISGHDEMNSKSTNTKVRQTQR</sequence>
<feature type="region of interest" description="Disordered" evidence="2">
    <location>
        <begin position="1"/>
        <end position="74"/>
    </location>
</feature>
<dbReference type="AlphaFoldDB" id="A0A1E4SZK9"/>
<feature type="compositionally biased region" description="Basic and acidic residues" evidence="2">
    <location>
        <begin position="56"/>
        <end position="66"/>
    </location>
</feature>
<feature type="compositionally biased region" description="Basic and acidic residues" evidence="2">
    <location>
        <begin position="406"/>
        <end position="419"/>
    </location>
</feature>
<organism evidence="3 4">
    <name type="scientific">[Candida] arabinofermentans NRRL YB-2248</name>
    <dbReference type="NCBI Taxonomy" id="983967"/>
    <lineage>
        <taxon>Eukaryota</taxon>
        <taxon>Fungi</taxon>
        <taxon>Dikarya</taxon>
        <taxon>Ascomycota</taxon>
        <taxon>Saccharomycotina</taxon>
        <taxon>Pichiomycetes</taxon>
        <taxon>Pichiales</taxon>
        <taxon>Pichiaceae</taxon>
        <taxon>Ogataea</taxon>
        <taxon>Ogataea/Candida clade</taxon>
    </lineage>
</organism>
<gene>
    <name evidence="3" type="ORF">CANARDRAFT_28680</name>
</gene>
<evidence type="ECO:0000256" key="1">
    <source>
        <dbReference type="SAM" id="Coils"/>
    </source>
</evidence>
<dbReference type="EMBL" id="KV453854">
    <property type="protein sequence ID" value="ODV84946.1"/>
    <property type="molecule type" value="Genomic_DNA"/>
</dbReference>
<evidence type="ECO:0000256" key="2">
    <source>
        <dbReference type="SAM" id="MobiDB-lite"/>
    </source>
</evidence>
<feature type="compositionally biased region" description="Basic and acidic residues" evidence="2">
    <location>
        <begin position="757"/>
        <end position="775"/>
    </location>
</feature>